<keyword evidence="2" id="KW-0560">Oxidoreductase</keyword>
<dbReference type="InterPro" id="IPR020843">
    <property type="entry name" value="ER"/>
</dbReference>
<accession>A0ABW6R334</accession>
<gene>
    <name evidence="2" type="ORF">ACFYV7_34445</name>
</gene>
<dbReference type="InterPro" id="IPR013149">
    <property type="entry name" value="ADH-like_C"/>
</dbReference>
<dbReference type="SUPFAM" id="SSF51735">
    <property type="entry name" value="NAD(P)-binding Rossmann-fold domains"/>
    <property type="match status" value="1"/>
</dbReference>
<dbReference type="SUPFAM" id="SSF50129">
    <property type="entry name" value="GroES-like"/>
    <property type="match status" value="1"/>
</dbReference>
<dbReference type="Pfam" id="PF08240">
    <property type="entry name" value="ADH_N"/>
    <property type="match status" value="1"/>
</dbReference>
<dbReference type="RefSeq" id="WP_387724342.1">
    <property type="nucleotide sequence ID" value="NZ_JBIAPI010000012.1"/>
</dbReference>
<evidence type="ECO:0000313" key="3">
    <source>
        <dbReference type="Proteomes" id="UP001601948"/>
    </source>
</evidence>
<comment type="caution">
    <text evidence="2">The sequence shown here is derived from an EMBL/GenBank/DDBJ whole genome shotgun (WGS) entry which is preliminary data.</text>
</comment>
<dbReference type="Gene3D" id="3.90.180.10">
    <property type="entry name" value="Medium-chain alcohol dehydrogenases, catalytic domain"/>
    <property type="match status" value="1"/>
</dbReference>
<dbReference type="CDD" id="cd08276">
    <property type="entry name" value="MDR7"/>
    <property type="match status" value="1"/>
</dbReference>
<feature type="domain" description="Enoyl reductase (ER)" evidence="1">
    <location>
        <begin position="12"/>
        <end position="336"/>
    </location>
</feature>
<dbReference type="InterPro" id="IPR052711">
    <property type="entry name" value="Zinc_ADH-like"/>
</dbReference>
<dbReference type="InterPro" id="IPR036291">
    <property type="entry name" value="NAD(P)-bd_dom_sf"/>
</dbReference>
<dbReference type="EC" id="1.1.1.-" evidence="2"/>
<dbReference type="InterPro" id="IPR011032">
    <property type="entry name" value="GroES-like_sf"/>
</dbReference>
<name>A0ABW6R334_9NOCA</name>
<sequence>MNGLAYHLDPLRGLDGLTTAAQDLPEPGPNQVVIEVLAASLNRRDLMLMDGDYPLPATPGIIPLAEGVGTVIAVGENVTRAEVGDRITASYFVRWIDGPQRLATVAEQYGANFHGMLATYAVLEQDSVVHVPEHLTDVEAATLTCAGVVAWAALTKPVPVAPGDTVLTVGSGTVALFAVQHAAMLGARVFSITSNPVKAERLRKLGADEVIDRTETPDWDAAVQELTGGDGVEHVVDTVGLPTLSKSVRSGGYNAQITMIGAMPSSVVEPVGEVFGTQYVSIRRIAVGSRTDFEAMNRAISEHRIRPVIDRVFALDDSVQAYRYFRDGDPFGKVVVRMS</sequence>
<dbReference type="Proteomes" id="UP001601948">
    <property type="component" value="Unassembled WGS sequence"/>
</dbReference>
<organism evidence="2 3">
    <name type="scientific">Nocardia suismassiliense</name>
    <dbReference type="NCBI Taxonomy" id="2077092"/>
    <lineage>
        <taxon>Bacteria</taxon>
        <taxon>Bacillati</taxon>
        <taxon>Actinomycetota</taxon>
        <taxon>Actinomycetes</taxon>
        <taxon>Mycobacteriales</taxon>
        <taxon>Nocardiaceae</taxon>
        <taxon>Nocardia</taxon>
    </lineage>
</organism>
<dbReference type="SMART" id="SM00829">
    <property type="entry name" value="PKS_ER"/>
    <property type="match status" value="1"/>
</dbReference>
<protein>
    <submittedName>
        <fullName evidence="2">NAD(P)-dependent alcohol dehydrogenase</fullName>
        <ecNumber evidence="2">1.1.1.-</ecNumber>
    </submittedName>
</protein>
<reference evidence="2 3" key="1">
    <citation type="submission" date="2024-10" db="EMBL/GenBank/DDBJ databases">
        <title>The Natural Products Discovery Center: Release of the First 8490 Sequenced Strains for Exploring Actinobacteria Biosynthetic Diversity.</title>
        <authorList>
            <person name="Kalkreuter E."/>
            <person name="Kautsar S.A."/>
            <person name="Yang D."/>
            <person name="Bader C.D."/>
            <person name="Teijaro C.N."/>
            <person name="Fluegel L."/>
            <person name="Davis C.M."/>
            <person name="Simpson J.R."/>
            <person name="Lauterbach L."/>
            <person name="Steele A.D."/>
            <person name="Gui C."/>
            <person name="Meng S."/>
            <person name="Li G."/>
            <person name="Viehrig K."/>
            <person name="Ye F."/>
            <person name="Su P."/>
            <person name="Kiefer A.F."/>
            <person name="Nichols A."/>
            <person name="Cepeda A.J."/>
            <person name="Yan W."/>
            <person name="Fan B."/>
            <person name="Jiang Y."/>
            <person name="Adhikari A."/>
            <person name="Zheng C.-J."/>
            <person name="Schuster L."/>
            <person name="Cowan T.M."/>
            <person name="Smanski M.J."/>
            <person name="Chevrette M.G."/>
            <person name="De Carvalho L.P.S."/>
            <person name="Shen B."/>
        </authorList>
    </citation>
    <scope>NUCLEOTIDE SEQUENCE [LARGE SCALE GENOMIC DNA]</scope>
    <source>
        <strain evidence="2 3">NPDC003040</strain>
    </source>
</reference>
<dbReference type="Gene3D" id="3.40.50.720">
    <property type="entry name" value="NAD(P)-binding Rossmann-like Domain"/>
    <property type="match status" value="1"/>
</dbReference>
<evidence type="ECO:0000259" key="1">
    <source>
        <dbReference type="SMART" id="SM00829"/>
    </source>
</evidence>
<dbReference type="Pfam" id="PF00107">
    <property type="entry name" value="ADH_zinc_N"/>
    <property type="match status" value="1"/>
</dbReference>
<dbReference type="InterPro" id="IPR013154">
    <property type="entry name" value="ADH-like_N"/>
</dbReference>
<evidence type="ECO:0000313" key="2">
    <source>
        <dbReference type="EMBL" id="MFF3227940.1"/>
    </source>
</evidence>
<keyword evidence="3" id="KW-1185">Reference proteome</keyword>
<dbReference type="EMBL" id="JBIAPI010000012">
    <property type="protein sequence ID" value="MFF3227940.1"/>
    <property type="molecule type" value="Genomic_DNA"/>
</dbReference>
<dbReference type="GO" id="GO:0016491">
    <property type="term" value="F:oxidoreductase activity"/>
    <property type="evidence" value="ECO:0007669"/>
    <property type="project" value="UniProtKB-KW"/>
</dbReference>
<proteinExistence type="predicted"/>
<dbReference type="PANTHER" id="PTHR45033">
    <property type="match status" value="1"/>
</dbReference>
<dbReference type="PANTHER" id="PTHR45033:SF2">
    <property type="entry name" value="ZINC-TYPE ALCOHOL DEHYDROGENASE-LIKE PROTEIN C1773.06C"/>
    <property type="match status" value="1"/>
</dbReference>